<dbReference type="Pfam" id="PF04191">
    <property type="entry name" value="PEMT"/>
    <property type="match status" value="1"/>
</dbReference>
<gene>
    <name evidence="6" type="ORF">SAMN02910414_02311</name>
</gene>
<dbReference type="PANTHER" id="PTHR43847">
    <property type="entry name" value="BLL3993 PROTEIN"/>
    <property type="match status" value="1"/>
</dbReference>
<reference evidence="6 7" key="1">
    <citation type="submission" date="2016-10" db="EMBL/GenBank/DDBJ databases">
        <authorList>
            <person name="de Groot N.N."/>
        </authorList>
    </citation>
    <scope>NUCLEOTIDE SEQUENCE [LARGE SCALE GENOMIC DNA]</scope>
    <source>
        <strain evidence="6 7">DSM 14045</strain>
    </source>
</reference>
<keyword evidence="6" id="KW-0808">Transferase</keyword>
<keyword evidence="3 5" id="KW-1133">Transmembrane helix</keyword>
<evidence type="ECO:0000256" key="4">
    <source>
        <dbReference type="ARBA" id="ARBA00023136"/>
    </source>
</evidence>
<evidence type="ECO:0000256" key="2">
    <source>
        <dbReference type="ARBA" id="ARBA00022692"/>
    </source>
</evidence>
<feature type="transmembrane region" description="Helical" evidence="5">
    <location>
        <begin position="103"/>
        <end position="123"/>
    </location>
</feature>
<dbReference type="GO" id="GO:0032259">
    <property type="term" value="P:methylation"/>
    <property type="evidence" value="ECO:0007669"/>
    <property type="project" value="UniProtKB-KW"/>
</dbReference>
<feature type="transmembrane region" description="Helical" evidence="5">
    <location>
        <begin position="12"/>
        <end position="31"/>
    </location>
</feature>
<keyword evidence="7" id="KW-1185">Reference proteome</keyword>
<evidence type="ECO:0000256" key="1">
    <source>
        <dbReference type="ARBA" id="ARBA00004127"/>
    </source>
</evidence>
<organism evidence="6 7">
    <name type="scientific">Lachnobacterium bovis DSM 14045</name>
    <dbReference type="NCBI Taxonomy" id="1122142"/>
    <lineage>
        <taxon>Bacteria</taxon>
        <taxon>Bacillati</taxon>
        <taxon>Bacillota</taxon>
        <taxon>Clostridia</taxon>
        <taxon>Lachnospirales</taxon>
        <taxon>Lachnospiraceae</taxon>
        <taxon>Lachnobacterium</taxon>
    </lineage>
</organism>
<dbReference type="STRING" id="1122142.SAMN02910414_02311"/>
<dbReference type="RefSeq" id="WP_074719059.1">
    <property type="nucleotide sequence ID" value="NZ_FNPG01000034.1"/>
</dbReference>
<name>A0A1H3MH92_9FIRM</name>
<dbReference type="InterPro" id="IPR052527">
    <property type="entry name" value="Metal_cation-efflux_comp"/>
</dbReference>
<protein>
    <submittedName>
        <fullName evidence="6">Protein-S-isoprenylcysteine O-methyltransferase Ste14</fullName>
    </submittedName>
</protein>
<comment type="subcellular location">
    <subcellularLocation>
        <location evidence="1">Endomembrane system</location>
        <topology evidence="1">Multi-pass membrane protein</topology>
    </subcellularLocation>
</comment>
<keyword evidence="4 5" id="KW-0472">Membrane</keyword>
<dbReference type="EMBL" id="FNPG01000034">
    <property type="protein sequence ID" value="SDY75913.1"/>
    <property type="molecule type" value="Genomic_DNA"/>
</dbReference>
<dbReference type="OrthoDB" id="5471300at2"/>
<evidence type="ECO:0000256" key="3">
    <source>
        <dbReference type="ARBA" id="ARBA00022989"/>
    </source>
</evidence>
<proteinExistence type="predicted"/>
<accession>A0A1H3MH92</accession>
<keyword evidence="2 5" id="KW-0812">Transmembrane</keyword>
<dbReference type="AlphaFoldDB" id="A0A1H3MH92"/>
<feature type="transmembrane region" description="Helical" evidence="5">
    <location>
        <begin position="77"/>
        <end position="97"/>
    </location>
</feature>
<dbReference type="PANTHER" id="PTHR43847:SF1">
    <property type="entry name" value="BLL3993 PROTEIN"/>
    <property type="match status" value="1"/>
</dbReference>
<keyword evidence="6" id="KW-0489">Methyltransferase</keyword>
<evidence type="ECO:0000256" key="5">
    <source>
        <dbReference type="SAM" id="Phobius"/>
    </source>
</evidence>
<dbReference type="InterPro" id="IPR007318">
    <property type="entry name" value="Phopholipid_MeTrfase"/>
</dbReference>
<evidence type="ECO:0000313" key="6">
    <source>
        <dbReference type="EMBL" id="SDY75913.1"/>
    </source>
</evidence>
<evidence type="ECO:0000313" key="7">
    <source>
        <dbReference type="Proteomes" id="UP000183918"/>
    </source>
</evidence>
<sequence>MTSKLLLQAIGKYVLGLLLFGVLLFVPAGTAFYPNGWLLMAVLFIPMLIAGIILIFKNPSLLKKRLNAKEEEKEQKSVVVCSGVMFLAAFIVAGLNFRFQWFLLPNVAVIVGTVFFLLAYAMYAEVLKENTYLSRTVEVQENQKVIDTGLYGIVRHPMYSATLVLFLSMGIILDSLFSFGILLFYIPIIAKRMKNEEAVLEEGLEGYKEYKSKVKYKVIPYIW</sequence>
<feature type="transmembrane region" description="Helical" evidence="5">
    <location>
        <begin position="163"/>
        <end position="186"/>
    </location>
</feature>
<dbReference type="Proteomes" id="UP000183918">
    <property type="component" value="Unassembled WGS sequence"/>
</dbReference>
<dbReference type="GO" id="GO:0012505">
    <property type="term" value="C:endomembrane system"/>
    <property type="evidence" value="ECO:0007669"/>
    <property type="project" value="UniProtKB-SubCell"/>
</dbReference>
<feature type="transmembrane region" description="Helical" evidence="5">
    <location>
        <begin position="37"/>
        <end position="56"/>
    </location>
</feature>
<dbReference type="GO" id="GO:0008168">
    <property type="term" value="F:methyltransferase activity"/>
    <property type="evidence" value="ECO:0007669"/>
    <property type="project" value="UniProtKB-KW"/>
</dbReference>
<dbReference type="Gene3D" id="1.20.120.1630">
    <property type="match status" value="1"/>
</dbReference>